<protein>
    <submittedName>
        <fullName evidence="2">Uncharacterized protein</fullName>
    </submittedName>
</protein>
<organism evidence="2 3">
    <name type="scientific">Priestia filamentosa</name>
    <dbReference type="NCBI Taxonomy" id="1402861"/>
    <lineage>
        <taxon>Bacteria</taxon>
        <taxon>Bacillati</taxon>
        <taxon>Bacillota</taxon>
        <taxon>Bacilli</taxon>
        <taxon>Bacillales</taxon>
        <taxon>Bacillaceae</taxon>
        <taxon>Priestia</taxon>
    </lineage>
</organism>
<sequence length="184" mass="20514">MVIKLGISSIFLLGMIGIMLLLVFRRKVLSLIKQESRLVKSLQQKSWFHNPYSSGLVLFSWNTLMTAIVALLIFALMMTEIYIPYLHIVIFGLGTLACILAWATFSAAWIGSKKSRLTMASIGSSFYVLLGMYGLYEFLTLKPSYPGEDVFMAALGFMGIMVVAAVALMTCFLFIGFQQKRAAH</sequence>
<feature type="transmembrane region" description="Helical" evidence="1">
    <location>
        <begin position="55"/>
        <end position="76"/>
    </location>
</feature>
<evidence type="ECO:0000313" key="2">
    <source>
        <dbReference type="EMBL" id="AKO95054.1"/>
    </source>
</evidence>
<accession>A0A0H4KRK7</accession>
<keyword evidence="1" id="KW-0812">Transmembrane</keyword>
<keyword evidence="1" id="KW-0472">Membrane</keyword>
<dbReference type="KEGG" id="beo:BEH_10760"/>
<gene>
    <name evidence="2" type="ORF">BEH_10760</name>
</gene>
<keyword evidence="3" id="KW-1185">Reference proteome</keyword>
<reference evidence="2 3" key="1">
    <citation type="journal article" date="2015" name="PLoS ONE">
        <title>Genome Sequence of Bacillus endophyticus and Analysis of Its Companion Mechanism in the Ketogulonigenium vulgare-Bacillus Strain Consortium.</title>
        <authorList>
            <person name="Jia N."/>
            <person name="Du J."/>
            <person name="Ding M.Z."/>
            <person name="Gao F."/>
            <person name="Yuan Y.J."/>
        </authorList>
    </citation>
    <scope>NUCLEOTIDE SEQUENCE [LARGE SCALE GENOMIC DNA]</scope>
    <source>
        <strain evidence="2 3">Hbe603</strain>
    </source>
</reference>
<feature type="transmembrane region" description="Helical" evidence="1">
    <location>
        <begin position="117"/>
        <end position="136"/>
    </location>
</feature>
<feature type="transmembrane region" description="Helical" evidence="1">
    <location>
        <begin position="82"/>
        <end position="105"/>
    </location>
</feature>
<feature type="transmembrane region" description="Helical" evidence="1">
    <location>
        <begin position="6"/>
        <end position="24"/>
    </location>
</feature>
<feature type="transmembrane region" description="Helical" evidence="1">
    <location>
        <begin position="151"/>
        <end position="177"/>
    </location>
</feature>
<evidence type="ECO:0000313" key="3">
    <source>
        <dbReference type="Proteomes" id="UP000036202"/>
    </source>
</evidence>
<dbReference type="PATRIC" id="fig|135735.6.peg.2242"/>
<dbReference type="EMBL" id="CP011974">
    <property type="protein sequence ID" value="AKO95054.1"/>
    <property type="molecule type" value="Genomic_DNA"/>
</dbReference>
<name>A0A0H4KRK7_9BACI</name>
<keyword evidence="1" id="KW-1133">Transmembrane helix</keyword>
<dbReference type="AlphaFoldDB" id="A0A0H4KRK7"/>
<dbReference type="Proteomes" id="UP000036202">
    <property type="component" value="Chromosome"/>
</dbReference>
<evidence type="ECO:0000256" key="1">
    <source>
        <dbReference type="SAM" id="Phobius"/>
    </source>
</evidence>
<reference evidence="3" key="2">
    <citation type="submission" date="2015-06" db="EMBL/GenBank/DDBJ databases">
        <title>Genome Sequence of Bacillus endophyticus and Analysis of its Companion Mechanism in the Ketogulonigenium vulgare-Bacillus strain Consortium.</title>
        <authorList>
            <person name="Jia N."/>
            <person name="Du J."/>
            <person name="Ding M.-Z."/>
            <person name="Gao F."/>
            <person name="Yuan Y.-J."/>
        </authorList>
    </citation>
    <scope>NUCLEOTIDE SEQUENCE [LARGE SCALE GENOMIC DNA]</scope>
    <source>
        <strain evidence="3">Hbe603</strain>
    </source>
</reference>
<proteinExistence type="predicted"/>